<dbReference type="GO" id="GO:0035721">
    <property type="term" value="P:intraciliary retrograde transport"/>
    <property type="evidence" value="ECO:0007669"/>
    <property type="project" value="TreeGrafter"/>
</dbReference>
<dbReference type="PANTHER" id="PTHR33724">
    <property type="entry name" value="INTRAFLAGELLAR TRANSPORT PROTEIN 43 HOMOLOG"/>
    <property type="match status" value="1"/>
</dbReference>
<reference evidence="3" key="1">
    <citation type="submission" date="2020-05" db="EMBL/GenBank/DDBJ databases">
        <title>Phylogenomic resolution of chytrid fungi.</title>
        <authorList>
            <person name="Stajich J.E."/>
            <person name="Amses K."/>
            <person name="Simmons R."/>
            <person name="Seto K."/>
            <person name="Myers J."/>
            <person name="Bonds A."/>
            <person name="Quandt C.A."/>
            <person name="Barry K."/>
            <person name="Liu P."/>
            <person name="Grigoriev I."/>
            <person name="Longcore J.E."/>
            <person name="James T.Y."/>
        </authorList>
    </citation>
    <scope>NUCLEOTIDE SEQUENCE</scope>
    <source>
        <strain evidence="3">JEL0476</strain>
    </source>
</reference>
<proteinExistence type="predicted"/>
<name>A0AAD5U555_9FUNG</name>
<dbReference type="InterPro" id="IPR029302">
    <property type="entry name" value="IFT43"/>
</dbReference>
<accession>A0AAD5U555</accession>
<feature type="compositionally biased region" description="Polar residues" evidence="2">
    <location>
        <begin position="76"/>
        <end position="93"/>
    </location>
</feature>
<dbReference type="Proteomes" id="UP001211065">
    <property type="component" value="Unassembled WGS sequence"/>
</dbReference>
<dbReference type="AlphaFoldDB" id="A0AAD5U555"/>
<keyword evidence="1" id="KW-0970">Cilium biogenesis/degradation</keyword>
<keyword evidence="4" id="KW-1185">Reference proteome</keyword>
<dbReference type="PANTHER" id="PTHR33724:SF1">
    <property type="entry name" value="INTRAFLAGELLAR TRANSPORT PROTEIN 43 HOMOLOG"/>
    <property type="match status" value="1"/>
</dbReference>
<evidence type="ECO:0000313" key="4">
    <source>
        <dbReference type="Proteomes" id="UP001211065"/>
    </source>
</evidence>
<feature type="region of interest" description="Disordered" evidence="2">
    <location>
        <begin position="1"/>
        <end position="20"/>
    </location>
</feature>
<organism evidence="3 4">
    <name type="scientific">Clydaea vesicula</name>
    <dbReference type="NCBI Taxonomy" id="447962"/>
    <lineage>
        <taxon>Eukaryota</taxon>
        <taxon>Fungi</taxon>
        <taxon>Fungi incertae sedis</taxon>
        <taxon>Chytridiomycota</taxon>
        <taxon>Chytridiomycota incertae sedis</taxon>
        <taxon>Chytridiomycetes</taxon>
        <taxon>Lobulomycetales</taxon>
        <taxon>Lobulomycetaceae</taxon>
        <taxon>Clydaea</taxon>
    </lineage>
</organism>
<feature type="region of interest" description="Disordered" evidence="2">
    <location>
        <begin position="25"/>
        <end position="139"/>
    </location>
</feature>
<dbReference type="EMBL" id="JADGJW010000306">
    <property type="protein sequence ID" value="KAJ3220323.1"/>
    <property type="molecule type" value="Genomic_DNA"/>
</dbReference>
<dbReference type="Pfam" id="PF15305">
    <property type="entry name" value="IFT43"/>
    <property type="match status" value="1"/>
</dbReference>
<comment type="caution">
    <text evidence="3">The sequence shown here is derived from an EMBL/GenBank/DDBJ whole genome shotgun (WGS) entry which is preliminary data.</text>
</comment>
<protein>
    <submittedName>
        <fullName evidence="3">Intraflagellar transport protein 43</fullName>
    </submittedName>
</protein>
<evidence type="ECO:0000256" key="1">
    <source>
        <dbReference type="ARBA" id="ARBA00022794"/>
    </source>
</evidence>
<feature type="compositionally biased region" description="Basic and acidic residues" evidence="2">
    <location>
        <begin position="10"/>
        <end position="20"/>
    </location>
</feature>
<gene>
    <name evidence="3" type="primary">IFT43</name>
    <name evidence="3" type="ORF">HK099_004377</name>
</gene>
<evidence type="ECO:0000256" key="2">
    <source>
        <dbReference type="SAM" id="MobiDB-lite"/>
    </source>
</evidence>
<dbReference type="GO" id="GO:0030991">
    <property type="term" value="C:intraciliary transport particle A"/>
    <property type="evidence" value="ECO:0007669"/>
    <property type="project" value="InterPro"/>
</dbReference>
<dbReference type="GO" id="GO:0005929">
    <property type="term" value="C:cilium"/>
    <property type="evidence" value="ECO:0007669"/>
    <property type="project" value="TreeGrafter"/>
</dbReference>
<sequence>MSIPSSRRNQKVELDPKLENGLKAIADADIEMKGDSPPPSRPIRNLTKKRNKSTENLSKTLDSKLLNGEILKNNDKSSPGQPDSGTGENLEQKNNLKRAGRRAGSQQLKSGWGEARNSTEDIDDSKAAPISNEGTVGDSVEKLITDIPDLQDAEEEIMVTVAAPPSVKVNRVKTIRELDFESSAYGANLANERKNIINGIDFSVLSAIALSPPEQCEEEDVHWDWDVIFTEISSQFAQGADILEERLFDSFKEQSADSNADETKSANSLAYSSLKNLAATSVRNSVVL</sequence>
<evidence type="ECO:0000313" key="3">
    <source>
        <dbReference type="EMBL" id="KAJ3220323.1"/>
    </source>
</evidence>